<evidence type="ECO:0000256" key="4">
    <source>
        <dbReference type="ARBA" id="ARBA00022982"/>
    </source>
</evidence>
<reference evidence="9 10" key="1">
    <citation type="journal article" date="2016" name="Sci. Rep.">
        <title>Metabolic traits of an uncultured archaeal lineage -MSBL1- from brine pools of the Red Sea.</title>
        <authorList>
            <person name="Mwirichia R."/>
            <person name="Alam I."/>
            <person name="Rashid M."/>
            <person name="Vinu M."/>
            <person name="Ba-Alawi W."/>
            <person name="Anthony Kamau A."/>
            <person name="Kamanda Ngugi D."/>
            <person name="Goker M."/>
            <person name="Klenk H.P."/>
            <person name="Bajic V."/>
            <person name="Stingl U."/>
        </authorList>
    </citation>
    <scope>NUCLEOTIDE SEQUENCE [LARGE SCALE GENOMIC DNA]</scope>
    <source>
        <strain evidence="9">SCGC-AAA259D14</strain>
    </source>
</reference>
<keyword evidence="2 7" id="KW-0813">Transport</keyword>
<dbReference type="PANTHER" id="PTHR36923:SF3">
    <property type="entry name" value="FERREDOXIN"/>
    <property type="match status" value="1"/>
</dbReference>
<name>A0A133U8K3_9EURY</name>
<evidence type="ECO:0000256" key="1">
    <source>
        <dbReference type="ARBA" id="ARBA00001966"/>
    </source>
</evidence>
<dbReference type="GO" id="GO:0009055">
    <property type="term" value="F:electron transfer activity"/>
    <property type="evidence" value="ECO:0007669"/>
    <property type="project" value="UniProtKB-UniRule"/>
</dbReference>
<evidence type="ECO:0000256" key="5">
    <source>
        <dbReference type="ARBA" id="ARBA00023004"/>
    </source>
</evidence>
<feature type="domain" description="4Fe-4S ferredoxin-type" evidence="8">
    <location>
        <begin position="3"/>
        <end position="31"/>
    </location>
</feature>
<comment type="caution">
    <text evidence="9">The sequence shown here is derived from an EMBL/GenBank/DDBJ whole genome shotgun (WGS) entry which is preliminary data.</text>
</comment>
<dbReference type="GO" id="GO:0051536">
    <property type="term" value="F:iron-sulfur cluster binding"/>
    <property type="evidence" value="ECO:0007669"/>
    <property type="project" value="UniProtKB-KW"/>
</dbReference>
<organism evidence="9 10">
    <name type="scientific">candidate division MSBL1 archaeon SCGC-AAA259D14</name>
    <dbReference type="NCBI Taxonomy" id="1698261"/>
    <lineage>
        <taxon>Archaea</taxon>
        <taxon>Methanobacteriati</taxon>
        <taxon>Methanobacteriota</taxon>
        <taxon>candidate division MSBL1</taxon>
    </lineage>
</organism>
<accession>A0A133U8K3</accession>
<evidence type="ECO:0000256" key="2">
    <source>
        <dbReference type="ARBA" id="ARBA00022448"/>
    </source>
</evidence>
<keyword evidence="10" id="KW-1185">Reference proteome</keyword>
<dbReference type="InterPro" id="IPR001080">
    <property type="entry name" value="3Fe4S_ferredoxin"/>
</dbReference>
<dbReference type="PANTHER" id="PTHR36923">
    <property type="entry name" value="FERREDOXIN"/>
    <property type="match status" value="1"/>
</dbReference>
<evidence type="ECO:0000313" key="10">
    <source>
        <dbReference type="Proteomes" id="UP000070589"/>
    </source>
</evidence>
<comment type="cofactor">
    <cofactor evidence="1">
        <name>[4Fe-4S] cluster</name>
        <dbReference type="ChEBI" id="CHEBI:49883"/>
    </cofactor>
</comment>
<protein>
    <recommendedName>
        <fullName evidence="7">Ferredoxin</fullName>
    </recommendedName>
</protein>
<keyword evidence="3 7" id="KW-0479">Metal-binding</keyword>
<evidence type="ECO:0000256" key="3">
    <source>
        <dbReference type="ARBA" id="ARBA00022723"/>
    </source>
</evidence>
<keyword evidence="4 7" id="KW-0249">Electron transport</keyword>
<gene>
    <name evidence="9" type="ORF">AKJ62_00595</name>
</gene>
<evidence type="ECO:0000259" key="8">
    <source>
        <dbReference type="PROSITE" id="PS51379"/>
    </source>
</evidence>
<evidence type="ECO:0000256" key="6">
    <source>
        <dbReference type="ARBA" id="ARBA00023014"/>
    </source>
</evidence>
<keyword evidence="6 7" id="KW-0411">Iron-sulfur</keyword>
<dbReference type="EMBL" id="LHXL01000004">
    <property type="protein sequence ID" value="KXA90508.1"/>
    <property type="molecule type" value="Genomic_DNA"/>
</dbReference>
<dbReference type="AlphaFoldDB" id="A0A133U8K3"/>
<dbReference type="PRINTS" id="PR00352">
    <property type="entry name" value="3FE4SFRDOXIN"/>
</dbReference>
<dbReference type="InterPro" id="IPR051269">
    <property type="entry name" value="Fe-S_cluster_ET"/>
</dbReference>
<dbReference type="Gene3D" id="3.30.70.20">
    <property type="match status" value="1"/>
</dbReference>
<dbReference type="SUPFAM" id="SSF54862">
    <property type="entry name" value="4Fe-4S ferredoxins"/>
    <property type="match status" value="1"/>
</dbReference>
<dbReference type="InterPro" id="IPR017896">
    <property type="entry name" value="4Fe4S_Fe-S-bd"/>
</dbReference>
<dbReference type="PROSITE" id="PS51379">
    <property type="entry name" value="4FE4S_FER_2"/>
    <property type="match status" value="1"/>
</dbReference>
<dbReference type="Pfam" id="PF13370">
    <property type="entry name" value="Fer4_13"/>
    <property type="match status" value="1"/>
</dbReference>
<sequence length="64" mass="6960">MAKKPVIDKDLCTGDEVCVSVAPDTFEMGEDGKAKVKDPEGDDESIIQTAIDTCPEEAISWEEE</sequence>
<proteinExistence type="predicted"/>
<evidence type="ECO:0000256" key="7">
    <source>
        <dbReference type="RuleBase" id="RU368020"/>
    </source>
</evidence>
<dbReference type="Proteomes" id="UP000070589">
    <property type="component" value="Unassembled WGS sequence"/>
</dbReference>
<evidence type="ECO:0000313" key="9">
    <source>
        <dbReference type="EMBL" id="KXA90508.1"/>
    </source>
</evidence>
<comment type="function">
    <text evidence="7">Ferredoxins are iron-sulfur proteins that transfer electrons in a wide variety of metabolic reactions.</text>
</comment>
<keyword evidence="5 7" id="KW-0408">Iron</keyword>
<dbReference type="GO" id="GO:0005506">
    <property type="term" value="F:iron ion binding"/>
    <property type="evidence" value="ECO:0007669"/>
    <property type="project" value="UniProtKB-UniRule"/>
</dbReference>